<dbReference type="AlphaFoldDB" id="A0AAV9P8X4"/>
<protein>
    <submittedName>
        <fullName evidence="1">Uncharacterized protein</fullName>
    </submittedName>
</protein>
<gene>
    <name evidence="1" type="ORF">LTR77_005544</name>
</gene>
<dbReference type="EMBL" id="JAVRRT010000008">
    <property type="protein sequence ID" value="KAK5169568.1"/>
    <property type="molecule type" value="Genomic_DNA"/>
</dbReference>
<dbReference type="RefSeq" id="XP_064658914.1">
    <property type="nucleotide sequence ID" value="XM_064802789.1"/>
</dbReference>
<keyword evidence="2" id="KW-1185">Reference proteome</keyword>
<reference evidence="1 2" key="1">
    <citation type="submission" date="2023-08" db="EMBL/GenBank/DDBJ databases">
        <title>Black Yeasts Isolated from many extreme environments.</title>
        <authorList>
            <person name="Coleine C."/>
            <person name="Stajich J.E."/>
            <person name="Selbmann L."/>
        </authorList>
    </citation>
    <scope>NUCLEOTIDE SEQUENCE [LARGE SCALE GENOMIC DNA]</scope>
    <source>
        <strain evidence="1 2">CCFEE 5935</strain>
    </source>
</reference>
<dbReference type="Proteomes" id="UP001337655">
    <property type="component" value="Unassembled WGS sequence"/>
</dbReference>
<dbReference type="GeneID" id="89926885"/>
<organism evidence="1 2">
    <name type="scientific">Saxophila tyrrhenica</name>
    <dbReference type="NCBI Taxonomy" id="1690608"/>
    <lineage>
        <taxon>Eukaryota</taxon>
        <taxon>Fungi</taxon>
        <taxon>Dikarya</taxon>
        <taxon>Ascomycota</taxon>
        <taxon>Pezizomycotina</taxon>
        <taxon>Dothideomycetes</taxon>
        <taxon>Dothideomycetidae</taxon>
        <taxon>Mycosphaerellales</taxon>
        <taxon>Extremaceae</taxon>
        <taxon>Saxophila</taxon>
    </lineage>
</organism>
<sequence>MPPIQRLNLLPLDPVTHSHRAAQMTIERDAMIDKCFNWRRSYRREQHWNTPGRNKRLENLDRELDPLLMEADILAATISQHCGYPFAVEMADQVRQYLAKDSDDARYYLTLWRKPQGSQPQQLRQLMEIRVLMSMAMVVRNLCAKNQLDIHVGRKHAIRLINRLCWCPLVHKHWNRIQHEFGEDSEWMKHTVYRRAEHDATSFEDMLVTEYSSGSWWNGGIDWSTANSRKNHIKIHVLESLSRRLLLGSVNRSATKKLGDKRDEWLIPDPKMALSDAVTALGRFRLDFPDIDLDPNITDPDMIAISMEEVPVMARRWGFRSVNELAEPSVMADFV</sequence>
<comment type="caution">
    <text evidence="1">The sequence shown here is derived from an EMBL/GenBank/DDBJ whole genome shotgun (WGS) entry which is preliminary data.</text>
</comment>
<proteinExistence type="predicted"/>
<accession>A0AAV9P8X4</accession>
<name>A0AAV9P8X4_9PEZI</name>
<evidence type="ECO:0000313" key="1">
    <source>
        <dbReference type="EMBL" id="KAK5169568.1"/>
    </source>
</evidence>
<evidence type="ECO:0000313" key="2">
    <source>
        <dbReference type="Proteomes" id="UP001337655"/>
    </source>
</evidence>